<dbReference type="NCBIfam" id="TIGR01710">
    <property type="entry name" value="typeII_sec_gspG"/>
    <property type="match status" value="1"/>
</dbReference>
<dbReference type="Gene3D" id="3.30.700.10">
    <property type="entry name" value="Glycoprotein, Type 4 Pilin"/>
    <property type="match status" value="1"/>
</dbReference>
<dbReference type="EMBL" id="JAACYA010000001">
    <property type="protein sequence ID" value="MBK3332299.1"/>
    <property type="molecule type" value="Genomic_DNA"/>
</dbReference>
<evidence type="ECO:0000256" key="9">
    <source>
        <dbReference type="ARBA" id="ARBA00023136"/>
    </source>
</evidence>
<evidence type="ECO:0000256" key="5">
    <source>
        <dbReference type="ARBA" id="ARBA00022481"/>
    </source>
</evidence>
<name>A0ABS1GH86_9AQUI</name>
<evidence type="ECO:0000256" key="2">
    <source>
        <dbReference type="ARBA" id="ARBA00009984"/>
    </source>
</evidence>
<feature type="region of interest" description="Disordered" evidence="10">
    <location>
        <begin position="116"/>
        <end position="135"/>
    </location>
</feature>
<proteinExistence type="inferred from homology"/>
<dbReference type="RefSeq" id="WP_200673678.1">
    <property type="nucleotide sequence ID" value="NZ_JAACYA010000001.1"/>
</dbReference>
<evidence type="ECO:0000259" key="12">
    <source>
        <dbReference type="Pfam" id="PF08334"/>
    </source>
</evidence>
<evidence type="ECO:0000256" key="4">
    <source>
        <dbReference type="ARBA" id="ARBA00022475"/>
    </source>
</evidence>
<dbReference type="PANTHER" id="PTHR30093">
    <property type="entry name" value="GENERAL SECRETION PATHWAY PROTEIN G"/>
    <property type="match status" value="1"/>
</dbReference>
<protein>
    <recommendedName>
        <fullName evidence="3">Type II secretion system core protein G</fullName>
    </recommendedName>
</protein>
<evidence type="ECO:0000313" key="14">
    <source>
        <dbReference type="Proteomes" id="UP000772812"/>
    </source>
</evidence>
<dbReference type="InterPro" id="IPR013545">
    <property type="entry name" value="T2SS_protein-GspG_C"/>
</dbReference>
<feature type="compositionally biased region" description="Acidic residues" evidence="10">
    <location>
        <begin position="122"/>
        <end position="135"/>
    </location>
</feature>
<evidence type="ECO:0000256" key="6">
    <source>
        <dbReference type="ARBA" id="ARBA00022519"/>
    </source>
</evidence>
<sequence length="135" mass="15550">MRSIRGFTLLELLVVIVILSLLAAILIPKFTGRVEEARIKTTKVQLKEIKRALEMYRIDNGRYPTTEQGLKALVEKPTTEPLPKKWKQYLESVPKDGWGNEFIYIYPSDKHPFELKSKGADGELETDDDISVWDE</sequence>
<dbReference type="InterPro" id="IPR012902">
    <property type="entry name" value="N_methyl_site"/>
</dbReference>
<reference evidence="13 14" key="1">
    <citation type="journal article" date="2021" name="Syst. Appl. Microbiol.">
        <title>Persephonella atlantica sp. nov.: How to adapt to physico-chemical gradients in high temperature hydrothermal habitats.</title>
        <authorList>
            <person name="Francois D.X."/>
            <person name="Godfroy A."/>
            <person name="Mathien C."/>
            <person name="Aube J."/>
            <person name="Cathalot C."/>
            <person name="Lesongeur F."/>
            <person name="L'Haridon S."/>
            <person name="Philippon X."/>
            <person name="Roussel E.G."/>
        </authorList>
    </citation>
    <scope>NUCLEOTIDE SEQUENCE [LARGE SCALE GENOMIC DNA]</scope>
    <source>
        <strain evidence="13 14">MO1340</strain>
    </source>
</reference>
<keyword evidence="4" id="KW-1003">Cell membrane</keyword>
<dbReference type="Pfam" id="PF07963">
    <property type="entry name" value="N_methyl"/>
    <property type="match status" value="1"/>
</dbReference>
<organism evidence="13 14">
    <name type="scientific">Persephonella atlantica</name>
    <dbReference type="NCBI Taxonomy" id="2699429"/>
    <lineage>
        <taxon>Bacteria</taxon>
        <taxon>Pseudomonadati</taxon>
        <taxon>Aquificota</taxon>
        <taxon>Aquificia</taxon>
        <taxon>Aquificales</taxon>
        <taxon>Hydrogenothermaceae</taxon>
        <taxon>Persephonella</taxon>
    </lineage>
</organism>
<dbReference type="Proteomes" id="UP000772812">
    <property type="component" value="Unassembled WGS sequence"/>
</dbReference>
<gene>
    <name evidence="13" type="primary">gspG</name>
    <name evidence="13" type="ORF">GWK41_04360</name>
</gene>
<keyword evidence="7 11" id="KW-0812">Transmembrane</keyword>
<dbReference type="InterPro" id="IPR000983">
    <property type="entry name" value="Bac_GSPG_pilin"/>
</dbReference>
<dbReference type="InterPro" id="IPR010054">
    <property type="entry name" value="Type2_sec_GspG"/>
</dbReference>
<dbReference type="PANTHER" id="PTHR30093:SF44">
    <property type="entry name" value="TYPE II SECRETION SYSTEM CORE PROTEIN G"/>
    <property type="match status" value="1"/>
</dbReference>
<dbReference type="SUPFAM" id="SSF54523">
    <property type="entry name" value="Pili subunits"/>
    <property type="match status" value="1"/>
</dbReference>
<comment type="caution">
    <text evidence="13">The sequence shown here is derived from an EMBL/GenBank/DDBJ whole genome shotgun (WGS) entry which is preliminary data.</text>
</comment>
<keyword evidence="6" id="KW-0997">Cell inner membrane</keyword>
<evidence type="ECO:0000256" key="8">
    <source>
        <dbReference type="ARBA" id="ARBA00022989"/>
    </source>
</evidence>
<dbReference type="Pfam" id="PF08334">
    <property type="entry name" value="T2SSG"/>
    <property type="match status" value="1"/>
</dbReference>
<dbReference type="InterPro" id="IPR045584">
    <property type="entry name" value="Pilin-like"/>
</dbReference>
<feature type="transmembrane region" description="Helical" evidence="11">
    <location>
        <begin position="7"/>
        <end position="27"/>
    </location>
</feature>
<dbReference type="PRINTS" id="PR00813">
    <property type="entry name" value="BCTERIALGSPG"/>
</dbReference>
<evidence type="ECO:0000256" key="11">
    <source>
        <dbReference type="SAM" id="Phobius"/>
    </source>
</evidence>
<keyword evidence="9 11" id="KW-0472">Membrane</keyword>
<keyword evidence="5" id="KW-0488">Methylation</keyword>
<evidence type="ECO:0000256" key="3">
    <source>
        <dbReference type="ARBA" id="ARBA00020042"/>
    </source>
</evidence>
<keyword evidence="14" id="KW-1185">Reference proteome</keyword>
<feature type="domain" description="Type II secretion system protein GspG C-terminal" evidence="12">
    <location>
        <begin position="30"/>
        <end position="132"/>
    </location>
</feature>
<comment type="similarity">
    <text evidence="2">Belongs to the GSP G family.</text>
</comment>
<dbReference type="NCBIfam" id="TIGR02532">
    <property type="entry name" value="IV_pilin_GFxxxE"/>
    <property type="match status" value="1"/>
</dbReference>
<comment type="subcellular location">
    <subcellularLocation>
        <location evidence="1">Cell inner membrane</location>
        <topology evidence="1">Single-pass membrane protein</topology>
    </subcellularLocation>
</comment>
<dbReference type="PROSITE" id="PS00409">
    <property type="entry name" value="PROKAR_NTER_METHYL"/>
    <property type="match status" value="1"/>
</dbReference>
<evidence type="ECO:0000256" key="10">
    <source>
        <dbReference type="SAM" id="MobiDB-lite"/>
    </source>
</evidence>
<keyword evidence="8 11" id="KW-1133">Transmembrane helix</keyword>
<evidence type="ECO:0000313" key="13">
    <source>
        <dbReference type="EMBL" id="MBK3332299.1"/>
    </source>
</evidence>
<accession>A0ABS1GH86</accession>
<evidence type="ECO:0000256" key="7">
    <source>
        <dbReference type="ARBA" id="ARBA00022692"/>
    </source>
</evidence>
<evidence type="ECO:0000256" key="1">
    <source>
        <dbReference type="ARBA" id="ARBA00004377"/>
    </source>
</evidence>